<feature type="transmembrane region" description="Helical" evidence="8">
    <location>
        <begin position="20"/>
        <end position="38"/>
    </location>
</feature>
<comment type="caution">
    <text evidence="11">The sequence shown here is derived from an EMBL/GenBank/DDBJ whole genome shotgun (WGS) entry which is preliminary data.</text>
</comment>
<feature type="transmembrane region" description="Helical" evidence="8">
    <location>
        <begin position="138"/>
        <end position="160"/>
    </location>
</feature>
<feature type="transmembrane region" description="Helical" evidence="8">
    <location>
        <begin position="69"/>
        <end position="90"/>
    </location>
</feature>
<evidence type="ECO:0000256" key="6">
    <source>
        <dbReference type="ARBA" id="ARBA00043993"/>
    </source>
</evidence>
<feature type="domain" description="Integral membrane bound transporter" evidence="10">
    <location>
        <begin position="406"/>
        <end position="529"/>
    </location>
</feature>
<evidence type="ECO:0000313" key="12">
    <source>
        <dbReference type="Proteomes" id="UP000271010"/>
    </source>
</evidence>
<keyword evidence="5 8" id="KW-0472">Membrane</keyword>
<dbReference type="OrthoDB" id="8670769at2"/>
<evidence type="ECO:0000256" key="1">
    <source>
        <dbReference type="ARBA" id="ARBA00004651"/>
    </source>
</evidence>
<evidence type="ECO:0000256" key="5">
    <source>
        <dbReference type="ARBA" id="ARBA00023136"/>
    </source>
</evidence>
<reference evidence="11 12" key="1">
    <citation type="submission" date="2018-11" db="EMBL/GenBank/DDBJ databases">
        <title>Rufibacter latericius sp. nov., isolated from water in Baiyang Lake.</title>
        <authorList>
            <person name="Yang Y."/>
        </authorList>
    </citation>
    <scope>NUCLEOTIDE SEQUENCE [LARGE SCALE GENOMIC DNA]</scope>
    <source>
        <strain evidence="11 12">MCC P1</strain>
    </source>
</reference>
<organism evidence="11 12">
    <name type="scientific">Rufibacter immobilis</name>
    <dbReference type="NCBI Taxonomy" id="1348778"/>
    <lineage>
        <taxon>Bacteria</taxon>
        <taxon>Pseudomonadati</taxon>
        <taxon>Bacteroidota</taxon>
        <taxon>Cytophagia</taxon>
        <taxon>Cytophagales</taxon>
        <taxon>Hymenobacteraceae</taxon>
        <taxon>Rufibacter</taxon>
    </lineage>
</organism>
<keyword evidence="2" id="KW-1003">Cell membrane</keyword>
<dbReference type="RefSeq" id="WP_123134796.1">
    <property type="nucleotide sequence ID" value="NZ_RJJE01000017.1"/>
</dbReference>
<dbReference type="InterPro" id="IPR049453">
    <property type="entry name" value="Memb_transporter_dom"/>
</dbReference>
<dbReference type="Pfam" id="PF13515">
    <property type="entry name" value="FUSC_2"/>
    <property type="match status" value="1"/>
</dbReference>
<evidence type="ECO:0000256" key="2">
    <source>
        <dbReference type="ARBA" id="ARBA00022475"/>
    </source>
</evidence>
<feature type="transmembrane region" description="Helical" evidence="8">
    <location>
        <begin position="395"/>
        <end position="413"/>
    </location>
</feature>
<protein>
    <submittedName>
        <fullName evidence="11">Uncharacterized protein</fullName>
    </submittedName>
</protein>
<feature type="transmembrane region" description="Helical" evidence="8">
    <location>
        <begin position="449"/>
        <end position="475"/>
    </location>
</feature>
<proteinExistence type="inferred from homology"/>
<sequence>MNRKVRELQSFFYSQNFSDGIRITIGVLLPALLFSYLGQLQTGITVSLGALGASLGDSPGPVVHRRNGMLASIAVCTLVGMLTGVARLHVVTLGLEIFFLSFALSMLLVYGARASFIGLAGLLVLVMTMDRPLSLAQVLPYGALVMVGGIWYLLLGLLTYQMMPYRPAQQALGECIREVAKFLRIKATFYATQLDLEKQYRQLVAQQILVSEKQDAVREVLFKSRQIVKESTDTGRRLVLSFVDLVDLYEQITAIHYDYSSIHERFGQTGILKEIEAVIESLAHELDNIGFAMQANLRHTQHLNLPQQLEHLKASIDALAERQPHSNTLVLKRILVNIRTISQRITDIVAYFNVQEAQDARQDRVLEFTRFVSHQNYSPRLFWSNLTFNSSAFRFSLRVALVSVFAFVLTKLFPYGQHSYWVLLTVVFLLKPAFGLTKQRNVQRIIGTVVGGAIGLLILFLVRNETLQFVFLLLFMTGFYSVQRINYMLSVILMTPFMLILFNFLGGGGLAIVQERVIDTVVGCAIAFAATYFVLPNWESTQVKQFLQNVLNANLRYLQVLTNCLEGRQVQELDYKLARKEVYVSSANLSAAFQRMTAEPKSKQRKSRQVYELVVLNHVLSSYIATILSERMAGAGTACSKSFLRPVRRAHLSLLEALRKLDPQFQVPEGETEPSEAPKEAAPTLSVEDRLLAEQLEFIRKVCTDIQRITEVVLSTDTSPEENKVLAPSAA</sequence>
<keyword evidence="12" id="KW-1185">Reference proteome</keyword>
<evidence type="ECO:0000256" key="7">
    <source>
        <dbReference type="SAM" id="MobiDB-lite"/>
    </source>
</evidence>
<dbReference type="Proteomes" id="UP000271010">
    <property type="component" value="Unassembled WGS sequence"/>
</dbReference>
<feature type="transmembrane region" description="Helical" evidence="8">
    <location>
        <begin position="517"/>
        <end position="535"/>
    </location>
</feature>
<feature type="region of interest" description="Disordered" evidence="7">
    <location>
        <begin position="665"/>
        <end position="684"/>
    </location>
</feature>
<dbReference type="PANTHER" id="PTHR30509:SF8">
    <property type="entry name" value="INNER MEMBRANE PROTEIN YCCS"/>
    <property type="match status" value="1"/>
</dbReference>
<evidence type="ECO:0000256" key="4">
    <source>
        <dbReference type="ARBA" id="ARBA00022989"/>
    </source>
</evidence>
<name>A0A3M9MS41_9BACT</name>
<comment type="similarity">
    <text evidence="6">Belongs to the YccS/YhfK family.</text>
</comment>
<accession>A0A3M9MS41</accession>
<evidence type="ECO:0000259" key="10">
    <source>
        <dbReference type="Pfam" id="PF13515"/>
    </source>
</evidence>
<feature type="transmembrane region" description="Helical" evidence="8">
    <location>
        <begin position="97"/>
        <end position="126"/>
    </location>
</feature>
<evidence type="ECO:0000256" key="8">
    <source>
        <dbReference type="SAM" id="Phobius"/>
    </source>
</evidence>
<dbReference type="EMBL" id="RJJE01000017">
    <property type="protein sequence ID" value="RNI28330.1"/>
    <property type="molecule type" value="Genomic_DNA"/>
</dbReference>
<gene>
    <name evidence="11" type="ORF">EFA69_19975</name>
</gene>
<evidence type="ECO:0000313" key="11">
    <source>
        <dbReference type="EMBL" id="RNI28330.1"/>
    </source>
</evidence>
<dbReference type="Pfam" id="PF12805">
    <property type="entry name" value="FUSC-like"/>
    <property type="match status" value="1"/>
</dbReference>
<keyword evidence="4 8" id="KW-1133">Transmembrane helix</keyword>
<feature type="domain" description="Integral membrane protein YccS N-terminal" evidence="9">
    <location>
        <begin position="69"/>
        <end position="344"/>
    </location>
</feature>
<dbReference type="AlphaFoldDB" id="A0A3M9MS41"/>
<dbReference type="GO" id="GO:0005886">
    <property type="term" value="C:plasma membrane"/>
    <property type="evidence" value="ECO:0007669"/>
    <property type="project" value="UniProtKB-SubCell"/>
</dbReference>
<keyword evidence="3 8" id="KW-0812">Transmembrane</keyword>
<comment type="subcellular location">
    <subcellularLocation>
        <location evidence="1">Cell membrane</location>
        <topology evidence="1">Multi-pass membrane protein</topology>
    </subcellularLocation>
</comment>
<dbReference type="InterPro" id="IPR032692">
    <property type="entry name" value="YccS_N"/>
</dbReference>
<dbReference type="PANTHER" id="PTHR30509">
    <property type="entry name" value="P-HYDROXYBENZOIC ACID EFFLUX PUMP SUBUNIT-RELATED"/>
    <property type="match status" value="1"/>
</dbReference>
<feature type="transmembrane region" description="Helical" evidence="8">
    <location>
        <begin position="487"/>
        <end position="505"/>
    </location>
</feature>
<evidence type="ECO:0000259" key="9">
    <source>
        <dbReference type="Pfam" id="PF12805"/>
    </source>
</evidence>
<evidence type="ECO:0000256" key="3">
    <source>
        <dbReference type="ARBA" id="ARBA00022692"/>
    </source>
</evidence>